<comment type="similarity">
    <text evidence="1 3">Belongs to the enoyl-CoA hydratase/isomerase family.</text>
</comment>
<dbReference type="PANTHER" id="PTHR11941">
    <property type="entry name" value="ENOYL-COA HYDRATASE-RELATED"/>
    <property type="match status" value="1"/>
</dbReference>
<dbReference type="InterPro" id="IPR029045">
    <property type="entry name" value="ClpP/crotonase-like_dom_sf"/>
</dbReference>
<evidence type="ECO:0000256" key="3">
    <source>
        <dbReference type="RuleBase" id="RU003707"/>
    </source>
</evidence>
<dbReference type="InterPro" id="IPR001753">
    <property type="entry name" value="Enoyl-CoA_hydra/iso"/>
</dbReference>
<dbReference type="GO" id="GO:0004300">
    <property type="term" value="F:enoyl-CoA hydratase activity"/>
    <property type="evidence" value="ECO:0007669"/>
    <property type="project" value="UniProtKB-ARBA"/>
</dbReference>
<proteinExistence type="inferred from homology"/>
<dbReference type="Proteomes" id="UP001152320">
    <property type="component" value="Chromosome 2"/>
</dbReference>
<dbReference type="OrthoDB" id="410701at2759"/>
<organism evidence="4 5">
    <name type="scientific">Holothuria leucospilota</name>
    <name type="common">Black long sea cucumber</name>
    <name type="synonym">Mertensiothuria leucospilota</name>
    <dbReference type="NCBI Taxonomy" id="206669"/>
    <lineage>
        <taxon>Eukaryota</taxon>
        <taxon>Metazoa</taxon>
        <taxon>Echinodermata</taxon>
        <taxon>Eleutherozoa</taxon>
        <taxon>Echinozoa</taxon>
        <taxon>Holothuroidea</taxon>
        <taxon>Aspidochirotacea</taxon>
        <taxon>Aspidochirotida</taxon>
        <taxon>Holothuriidae</taxon>
        <taxon>Holothuria</taxon>
    </lineage>
</organism>
<evidence type="ECO:0000256" key="1">
    <source>
        <dbReference type="ARBA" id="ARBA00005254"/>
    </source>
</evidence>
<evidence type="ECO:0000256" key="2">
    <source>
        <dbReference type="ARBA" id="ARBA00023239"/>
    </source>
</evidence>
<name>A0A9Q1CLB2_HOLLE</name>
<protein>
    <submittedName>
        <fullName evidence="4">Methylglutaconyl-CoA hydratase, mitochondrial</fullName>
    </submittedName>
</protein>
<dbReference type="SUPFAM" id="SSF52096">
    <property type="entry name" value="ClpP/crotonase"/>
    <property type="match status" value="1"/>
</dbReference>
<evidence type="ECO:0000313" key="5">
    <source>
        <dbReference type="Proteomes" id="UP001152320"/>
    </source>
</evidence>
<dbReference type="PROSITE" id="PS00166">
    <property type="entry name" value="ENOYL_COA_HYDRATASE"/>
    <property type="match status" value="1"/>
</dbReference>
<dbReference type="InterPro" id="IPR014748">
    <property type="entry name" value="Enoyl-CoA_hydra_C"/>
</dbReference>
<dbReference type="Pfam" id="PF00378">
    <property type="entry name" value="ECH_1"/>
    <property type="match status" value="1"/>
</dbReference>
<gene>
    <name evidence="4" type="ORF">HOLleu_05889</name>
</gene>
<dbReference type="GO" id="GO:0005739">
    <property type="term" value="C:mitochondrion"/>
    <property type="evidence" value="ECO:0007669"/>
    <property type="project" value="TreeGrafter"/>
</dbReference>
<dbReference type="EMBL" id="JAIZAY010000002">
    <property type="protein sequence ID" value="KAJ8047016.1"/>
    <property type="molecule type" value="Genomic_DNA"/>
</dbReference>
<dbReference type="GO" id="GO:0006635">
    <property type="term" value="P:fatty acid beta-oxidation"/>
    <property type="evidence" value="ECO:0007669"/>
    <property type="project" value="TreeGrafter"/>
</dbReference>
<dbReference type="InterPro" id="IPR018376">
    <property type="entry name" value="Enoyl-CoA_hyd/isom_CS"/>
</dbReference>
<sequence>MALSSSAFRQLSRILSFSRAMKCVWPSYATLLQRRSISSKDDILQLQYLEGDDKGIAVIGMNRPEAMNAFSRQLGQKIEEAVEAVKFDKNVRVLILRSLVPGVFCAGADLKERAKMSEKEVAPFVAKGRKMMNDFHEMPVPVIAALDGVAAGGGLEIAMACDFRIAADNAKMGLTECRLGIIPGGGCTLSPGGTQRLARIIGPSKAKELIFTAKLVYGDEAAKIGLVNYSVPQNDTKDAAYQRSLELAREILPNGPIGVQMAKQAINKGSEVDLASGLAFEGAFYAQTIPTKDRMEALIAFREKRKPVFKGE</sequence>
<dbReference type="Gene3D" id="3.90.226.10">
    <property type="entry name" value="2-enoyl-CoA Hydratase, Chain A, domain 1"/>
    <property type="match status" value="1"/>
</dbReference>
<dbReference type="AlphaFoldDB" id="A0A9Q1CLB2"/>
<keyword evidence="2" id="KW-0456">Lyase</keyword>
<evidence type="ECO:0000313" key="4">
    <source>
        <dbReference type="EMBL" id="KAJ8047016.1"/>
    </source>
</evidence>
<dbReference type="Gene3D" id="1.10.12.10">
    <property type="entry name" value="Lyase 2-enoyl-coa Hydratase, Chain A, domain 2"/>
    <property type="match status" value="1"/>
</dbReference>
<dbReference type="FunFam" id="1.10.12.10:FF:000001">
    <property type="entry name" value="Probable enoyl-CoA hydratase, mitochondrial"/>
    <property type="match status" value="1"/>
</dbReference>
<dbReference type="FunFam" id="3.90.226.10:FF:000009">
    <property type="entry name" value="Carnitinyl-CoA dehydratase"/>
    <property type="match status" value="1"/>
</dbReference>
<comment type="caution">
    <text evidence="4">The sequence shown here is derived from an EMBL/GenBank/DDBJ whole genome shotgun (WGS) entry which is preliminary data.</text>
</comment>
<dbReference type="PANTHER" id="PTHR11941:SF171">
    <property type="entry name" value="SD19268P"/>
    <property type="match status" value="1"/>
</dbReference>
<keyword evidence="5" id="KW-1185">Reference proteome</keyword>
<accession>A0A9Q1CLB2</accession>
<dbReference type="CDD" id="cd06558">
    <property type="entry name" value="crotonase-like"/>
    <property type="match status" value="1"/>
</dbReference>
<reference evidence="4" key="1">
    <citation type="submission" date="2021-10" db="EMBL/GenBank/DDBJ databases">
        <title>Tropical sea cucumber genome reveals ecological adaptation and Cuvierian tubules defense mechanism.</title>
        <authorList>
            <person name="Chen T."/>
        </authorList>
    </citation>
    <scope>NUCLEOTIDE SEQUENCE</scope>
    <source>
        <strain evidence="4">Nanhai2018</strain>
        <tissue evidence="4">Muscle</tissue>
    </source>
</reference>